<dbReference type="Proteomes" id="UP001238370">
    <property type="component" value="Chromosome"/>
</dbReference>
<proteinExistence type="predicted"/>
<evidence type="ECO:0000313" key="1">
    <source>
        <dbReference type="EMBL" id="WHP85136.1"/>
    </source>
</evidence>
<dbReference type="EMBL" id="CP094302">
    <property type="protein sequence ID" value="WHP85136.1"/>
    <property type="molecule type" value="Genomic_DNA"/>
</dbReference>
<reference evidence="1 2" key="1">
    <citation type="submission" date="2022-03" db="EMBL/GenBank/DDBJ databases">
        <title>Survey of Intraspecific Variation of Edwardsiella anguillarum Isolates from Non-Anguillid Fish Host Originating from Varied Geographic Locations.</title>
        <authorList>
            <person name="Armwood A.R."/>
            <person name="Woodyard E."/>
            <person name="Waldbieser G.C."/>
            <person name="Camus A.C."/>
            <person name="Divya D."/>
            <person name="Tekedar H."/>
            <person name="Soto E."/>
            <person name="Stein C."/>
            <person name="Ucko M."/>
            <person name="Ware C."/>
            <person name="Griffin M.J."/>
        </authorList>
    </citation>
    <scope>NUCLEOTIDE SEQUENCE [LARGE SCALE GENOMIC DNA]</scope>
    <source>
        <strain evidence="1 2">R18-35-2</strain>
    </source>
</reference>
<evidence type="ECO:0000313" key="2">
    <source>
        <dbReference type="Proteomes" id="UP001238370"/>
    </source>
</evidence>
<sequence>MATSPYIIPEIINSYIKENNKHYGIDIRSFYVSEKTMADRFKRHIKNTMDKNTLFNRQDSSLLMTVGEHTFAIIEDNKPTCAAGNAATFRAIRYKVSSNKIFDNYTSHIGVFPLCSRINVLNGYRAASVFYENLSLPSLLIFFGKSCFE</sequence>
<gene>
    <name evidence="1" type="ORF">MQ095_06840</name>
</gene>
<dbReference type="GeneID" id="80988346"/>
<accession>A0ABY8SKM2</accession>
<keyword evidence="2" id="KW-1185">Reference proteome</keyword>
<name>A0ABY8SKM2_9GAMM</name>
<organism evidence="1 2">
    <name type="scientific">Edwardsiella anguillarum</name>
    <dbReference type="NCBI Taxonomy" id="1821960"/>
    <lineage>
        <taxon>Bacteria</taxon>
        <taxon>Pseudomonadati</taxon>
        <taxon>Pseudomonadota</taxon>
        <taxon>Gammaproteobacteria</taxon>
        <taxon>Enterobacterales</taxon>
        <taxon>Hafniaceae</taxon>
        <taxon>Edwardsiella</taxon>
    </lineage>
</organism>
<dbReference type="RefSeq" id="WP_225865162.1">
    <property type="nucleotide sequence ID" value="NZ_CP094302.2"/>
</dbReference>
<protein>
    <submittedName>
        <fullName evidence="1">Uncharacterized protein</fullName>
    </submittedName>
</protein>